<feature type="compositionally biased region" description="Acidic residues" evidence="1">
    <location>
        <begin position="2687"/>
        <end position="2698"/>
    </location>
</feature>
<feature type="compositionally biased region" description="Low complexity" evidence="1">
    <location>
        <begin position="2154"/>
        <end position="2168"/>
    </location>
</feature>
<name>K0RL52_THAOC</name>
<feature type="compositionally biased region" description="Polar residues" evidence="1">
    <location>
        <begin position="2318"/>
        <end position="2334"/>
    </location>
</feature>
<feature type="region of interest" description="Disordered" evidence="1">
    <location>
        <begin position="1399"/>
        <end position="1419"/>
    </location>
</feature>
<keyword evidence="3" id="KW-1185">Reference proteome</keyword>
<feature type="compositionally biased region" description="Polar residues" evidence="1">
    <location>
        <begin position="2408"/>
        <end position="2429"/>
    </location>
</feature>
<sequence length="2708" mass="293670">MQGFGAGRLQGGERELSVRQGGVPEHSPDGPHLRAQHVHRAVGPVPERVRRPVDVQQHAQPDALHGAGVLPPPPPAVRAGGGHGDDTGVDQLPVDRLERRGARGDDDAELQHHEERDGVQLVRRDGPGRRGRRRGGPAALPRVGDRPAPDGRVAPPASAPLPPERAVRPGRGPRDPRGQHVVGLRPDEGAVHLLAGHGRVQARAAEQPDVPRRRGGLVRPAEHHADNRARTSVRGLQHQPDQGHGRPVRVPRVHEQSVREPHPRAPRVGDEARTHRPVRSEARRPDGPRAEPRDRPPRRAVPPHTLVVPLQVRAVRQGGHEQRVRVLDTAQPARLHGRHGRERGRPGLPPDQHERARLPRRARLRPERAEEWGDTRRDEPDDARGRPVRAGRGPSDEARGGEAGRPAGGGGRIRARRGRRRRERPVLVRLRRRQEVQAGGGRGQVVHPAGPEAAPEHEGLRAGGRHPEKRVEGRGRGEGEGGRGGGGVRISPEDSLLRIMPARVDFGSITTGSRTISLPVMIRSVHTKPLCLMRFTLLLNSTDVGNGTLEVGLEFSNEDKIRSANTKAGTGKRWDGRSGQLEFPHEVVLPAPTSDDHFVYTFTIWCKFTTDSAEDVSSSTFGGSLIVRATDDWQLSYEEWSSRLILDGGRGGGAGDAGHVMIEVPFSGHILPGSLGSPTEALLFPTNPHVLPPEERARVQHTLKSRHYDRRLELTNNFGVEMNILDMRIVDAEGDDGYCGERFAVRGATPSSVLGGALTAGPGEGWPDLHIRYRFKDEADFGVPGATTAAAVSRKCMLSITTDLAGKQSLPLLVYSGEVMVDLERPDGGTHTVHCVVTKKRGDERPVISKSGLPCMHDWVANTDEGRVLKQAIGRVFKSRSTVLRKKCPSHSGNQVDVYFKSFTSGFYFGLREERQHFEIQPIVIPFGAIDAGSEVKRNILITNHNHVPINVWAPTALIGNMRVEIGIAERRSAPIWTDREDEKDDIAFLKHNPVAKKFFDEFRYETDISASLGIDKAGAELRPLFRRQFVRDIFVNSTEYLNLSLEDSAEKMECADGLVLSSDGNVGVHLDQRIRGRRTWTIPSGGVARFVVTVDAQPKESLTNDVTPFIGTGLTLETDHGQVFPIVVTYSVIKGQLNLTPALPGQSGAKPVKEMMKGLIRVGDDYRVKVPLTMKDSAADHFNVSGRQDNMGTPLFIESTFNQDIYLSEIRSCNKWFNIFLPSNTAAAKNFFSKTDSLLLIKGTNKTSDHRMTYTTRVPLGKVLSSLACSHPSGDKSFYACALSWIENYAQIQPPGCGLPQQDVVIGLDGLDINSRISQAKSEAMGSLRDVVAWMSVRYADKDTSSSGSGSKSNSDYVHFSRIHMFNHAIKAWGQLVELGLNIVTGHITAKTVYFPPEGTHTTGGKGDTPKDSDEVRHGSPLSIPVTSMLLQSNLEIPKLFSAEASETDSSDDDIAEVNFGYAHVADTSSRMIRVSNPSAMSVRVRLAAVDSLDGSFGEDDFAKKNVYLQGVDDDNAWWSGGSYWMSDGHGNLISALHNVTIKSGAGAYVSLLNPSVQTGSSFLLGCGRRCGLRADGDNQGDEKLYSPIGAGSSSKSVLLGRSHVTNQDDKGDANKALGHADPPAFALGRAASQEVVVPPHGTTELGPVHFRPPGKGDFDGSIYIENSLTGFEEVKVSGQGTVDQLVILDETLDGGGNVEYRFGKSTLVFPGTLSQNEGGNGELIEGPVVRKALVSNQGKFPAEVTNIYMASSEVMHFTHKRQHPQGSSSNAGEDNPCLLREFVIAGCQASPGYWYQVALSWYDYISTFVFKLLGIPPPEGSASRSKGRKPHFTINPGESRSITVLHYPDCTFQTSYVSLNFDIKPAEPGQDKRRQNKFRQRKLELLIGYDMNAWDFRHCVPYTAPSMSFWDSKITIQMPIVLQDVLSFGLTRLKDSNGNPYIPRRPIVVTYWAAAFIFLLFALSLDLLFAVELAGTRLESPLWKSTCRCLARTDPTAPELTTIGKEQTKHVLLSRFKKEGIRPTVVVQSDGSFTRSATGLNTHSTHSDAIFERFKAMDAADWEGDLSDDVTGPASFISLPCGIGWRAARRRGIDFPVDDESNDHLRRTRYIYAKKQQEHKLTKIIVSPSDDADARPSVSFASEDIVSNGENSRAATSKAAARPAPQAKDDYLPSNGKGKNKKNTPHARQSSFSSVPQQTKALAPKGSVKNNKSNVTPAPSSSTYAATPVRKQQKVKSADSGKSKPSESKSSAKQDTTRLAETKKNHTNPTKTSAKSKSRLNTKSSTEDVIAGFNSKTLHSKKPPTAPKTVAYNVNEGKTTPRKLSSNGSNVGQTGGKQKANSRKQQNLGIQAKPAPKSRASSKDSEFPPLSAALQSPSQTPISENSLFRPPPGILAPPGFLDQPETKTSPRTTSPLHSSVSRRTPSTVIPGLNIGAPVIKDLMPSARKNEEGSPDGLLRTMSTESPGSGPLDSAKSPIPLVVPAFQEEARGHGSPFFIIEGEMSATAKPFIPQNLVPPPPLTHTSPKIEPQIEPKSKTEKKPDVSNLLDPASSDFNVTNFLDGILSDSIPQRSPQVNASSSSSDDIGEAIPLGSKPIGVVSLDPWNIMGTESSSSDPLAVLQGTVVNQTANDEPLIAGIPLTGNVPSLFGGSANRGSSLLGAAGLKPTTSTSSFAEPACLVSDDGGGEDESVELEPDSFYSQLLGE</sequence>
<feature type="region of interest" description="Disordered" evidence="1">
    <location>
        <begin position="2129"/>
        <end position="2477"/>
    </location>
</feature>
<dbReference type="Proteomes" id="UP000266841">
    <property type="component" value="Unassembled WGS sequence"/>
</dbReference>
<feature type="compositionally biased region" description="Basic residues" evidence="1">
    <location>
        <begin position="413"/>
        <end position="423"/>
    </location>
</feature>
<feature type="compositionally biased region" description="Gly residues" evidence="1">
    <location>
        <begin position="1"/>
        <end position="10"/>
    </location>
</feature>
<dbReference type="InterPro" id="IPR039877">
    <property type="entry name" value="TMEM131-like"/>
</dbReference>
<dbReference type="GO" id="GO:0016020">
    <property type="term" value="C:membrane"/>
    <property type="evidence" value="ECO:0007669"/>
    <property type="project" value="TreeGrafter"/>
</dbReference>
<feature type="compositionally biased region" description="Polar residues" evidence="1">
    <location>
        <begin position="2375"/>
        <end position="2388"/>
    </location>
</feature>
<evidence type="ECO:0000256" key="1">
    <source>
        <dbReference type="SAM" id="MobiDB-lite"/>
    </source>
</evidence>
<feature type="region of interest" description="Disordered" evidence="1">
    <location>
        <begin position="2512"/>
        <end position="2553"/>
    </location>
</feature>
<dbReference type="OrthoDB" id="207296at2759"/>
<comment type="caution">
    <text evidence="2">The sequence shown here is derived from an EMBL/GenBank/DDBJ whole genome shotgun (WGS) entry which is preliminary data.</text>
</comment>
<organism evidence="2 3">
    <name type="scientific">Thalassiosira oceanica</name>
    <name type="common">Marine diatom</name>
    <dbReference type="NCBI Taxonomy" id="159749"/>
    <lineage>
        <taxon>Eukaryota</taxon>
        <taxon>Sar</taxon>
        <taxon>Stramenopiles</taxon>
        <taxon>Ochrophyta</taxon>
        <taxon>Bacillariophyta</taxon>
        <taxon>Coscinodiscophyceae</taxon>
        <taxon>Thalassiosirophycidae</taxon>
        <taxon>Thalassiosirales</taxon>
        <taxon>Thalassiosiraceae</taxon>
        <taxon>Thalassiosira</taxon>
    </lineage>
</organism>
<feature type="compositionally biased region" description="Gly residues" evidence="1">
    <location>
        <begin position="403"/>
        <end position="412"/>
    </location>
</feature>
<feature type="compositionally biased region" description="Basic and acidic residues" evidence="1">
    <location>
        <begin position="2532"/>
        <end position="2545"/>
    </location>
</feature>
<feature type="compositionally biased region" description="Basic and acidic residues" evidence="1">
    <location>
        <begin position="2238"/>
        <end position="2266"/>
    </location>
</feature>
<dbReference type="PANTHER" id="PTHR22050">
    <property type="entry name" value="RW1 PROTEIN HOMOLOG"/>
    <property type="match status" value="1"/>
</dbReference>
<feature type="compositionally biased region" description="Basic and acidic residues" evidence="1">
    <location>
        <begin position="252"/>
        <end position="297"/>
    </location>
</feature>
<feature type="region of interest" description="Disordered" evidence="1">
    <location>
        <begin position="1"/>
        <end position="491"/>
    </location>
</feature>
<gene>
    <name evidence="2" type="ORF">THAOC_25916</name>
</gene>
<reference evidence="2 3" key="1">
    <citation type="journal article" date="2012" name="Genome Biol.">
        <title>Genome and low-iron response of an oceanic diatom adapted to chronic iron limitation.</title>
        <authorList>
            <person name="Lommer M."/>
            <person name="Specht M."/>
            <person name="Roy A.S."/>
            <person name="Kraemer L."/>
            <person name="Andreson R."/>
            <person name="Gutowska M.A."/>
            <person name="Wolf J."/>
            <person name="Bergner S.V."/>
            <person name="Schilhabel M.B."/>
            <person name="Klostermeier U.C."/>
            <person name="Beiko R.G."/>
            <person name="Rosenstiel P."/>
            <person name="Hippler M."/>
            <person name="Laroche J."/>
        </authorList>
    </citation>
    <scope>NUCLEOTIDE SEQUENCE [LARGE SCALE GENOMIC DNA]</scope>
    <source>
        <strain evidence="2 3">CCMP1005</strain>
    </source>
</reference>
<dbReference type="EMBL" id="AGNL01035788">
    <property type="protein sequence ID" value="EJK54453.1"/>
    <property type="molecule type" value="Genomic_DNA"/>
</dbReference>
<feature type="region of interest" description="Disordered" evidence="1">
    <location>
        <begin position="2678"/>
        <end position="2708"/>
    </location>
</feature>
<feature type="compositionally biased region" description="Basic and acidic residues" evidence="1">
    <location>
        <begin position="454"/>
        <end position="481"/>
    </location>
</feature>
<dbReference type="eggNOG" id="ENOG502SEEU">
    <property type="taxonomic scope" value="Eukaryota"/>
</dbReference>
<feature type="compositionally biased region" description="Basic and acidic residues" evidence="1">
    <location>
        <begin position="93"/>
        <end position="128"/>
    </location>
</feature>
<evidence type="ECO:0000313" key="3">
    <source>
        <dbReference type="Proteomes" id="UP000266841"/>
    </source>
</evidence>
<dbReference type="PANTHER" id="PTHR22050:SF0">
    <property type="entry name" value="TRANSMEMBRANE PROTEIN 131 HOMOLOG"/>
    <property type="match status" value="1"/>
</dbReference>
<proteinExistence type="predicted"/>
<evidence type="ECO:0000313" key="2">
    <source>
        <dbReference type="EMBL" id="EJK54453.1"/>
    </source>
</evidence>
<feature type="region of interest" description="Disordered" evidence="1">
    <location>
        <begin position="2568"/>
        <end position="2592"/>
    </location>
</feature>
<feature type="compositionally biased region" description="Basic and acidic residues" evidence="1">
    <location>
        <begin position="364"/>
        <end position="385"/>
    </location>
</feature>
<feature type="compositionally biased region" description="Polar residues" evidence="1">
    <location>
        <begin position="2188"/>
        <end position="2202"/>
    </location>
</feature>
<feature type="compositionally biased region" description="Basic and acidic residues" evidence="1">
    <location>
        <begin position="1409"/>
        <end position="1419"/>
    </location>
</feature>
<dbReference type="OMA" id="TCRCLAR"/>
<feature type="compositionally biased region" description="Basic and acidic residues" evidence="1">
    <location>
        <begin position="220"/>
        <end position="229"/>
    </location>
</feature>
<protein>
    <submittedName>
        <fullName evidence="2">Uncharacterized protein</fullName>
    </submittedName>
</protein>
<accession>K0RL52</accession>
<feature type="compositionally biased region" description="Polar residues" evidence="1">
    <location>
        <begin position="2210"/>
        <end position="2227"/>
    </location>
</feature>
<feature type="compositionally biased region" description="Polar residues" evidence="1">
    <location>
        <begin position="2570"/>
        <end position="2586"/>
    </location>
</feature>